<dbReference type="AlphaFoldDB" id="A0A0F9JLA0"/>
<evidence type="ECO:0000313" key="1">
    <source>
        <dbReference type="EMBL" id="KKL99727.1"/>
    </source>
</evidence>
<comment type="caution">
    <text evidence="1">The sequence shown here is derived from an EMBL/GenBank/DDBJ whole genome shotgun (WGS) entry which is preliminary data.</text>
</comment>
<protein>
    <submittedName>
        <fullName evidence="1">Uncharacterized protein</fullName>
    </submittedName>
</protein>
<name>A0A0F9JLA0_9ZZZZ</name>
<reference evidence="1" key="1">
    <citation type="journal article" date="2015" name="Nature">
        <title>Complex archaea that bridge the gap between prokaryotes and eukaryotes.</title>
        <authorList>
            <person name="Spang A."/>
            <person name="Saw J.H."/>
            <person name="Jorgensen S.L."/>
            <person name="Zaremba-Niedzwiedzka K."/>
            <person name="Martijn J."/>
            <person name="Lind A.E."/>
            <person name="van Eijk R."/>
            <person name="Schleper C."/>
            <person name="Guy L."/>
            <person name="Ettema T.J."/>
        </authorList>
    </citation>
    <scope>NUCLEOTIDE SEQUENCE</scope>
</reference>
<dbReference type="EMBL" id="LAZR01017605">
    <property type="protein sequence ID" value="KKL99727.1"/>
    <property type="molecule type" value="Genomic_DNA"/>
</dbReference>
<sequence>MATPEERLVAALSAAKIQNTNHFATLQRQIDLLVAYLLAKA</sequence>
<organism evidence="1">
    <name type="scientific">marine sediment metagenome</name>
    <dbReference type="NCBI Taxonomy" id="412755"/>
    <lineage>
        <taxon>unclassified sequences</taxon>
        <taxon>metagenomes</taxon>
        <taxon>ecological metagenomes</taxon>
    </lineage>
</organism>
<gene>
    <name evidence="1" type="ORF">LCGC14_1811520</name>
</gene>
<accession>A0A0F9JLA0</accession>
<proteinExistence type="predicted"/>